<keyword evidence="3" id="KW-0804">Transcription</keyword>
<evidence type="ECO:0000313" key="6">
    <source>
        <dbReference type="Proteomes" id="UP000051256"/>
    </source>
</evidence>
<accession>A0A0R2D0X3</accession>
<organism evidence="5 6">
    <name type="scientific">Lentilactobacillus senioris DSM 24302 = JCM 17472</name>
    <dbReference type="NCBI Taxonomy" id="1423802"/>
    <lineage>
        <taxon>Bacteria</taxon>
        <taxon>Bacillati</taxon>
        <taxon>Bacillota</taxon>
        <taxon>Bacilli</taxon>
        <taxon>Lactobacillales</taxon>
        <taxon>Lactobacillaceae</taxon>
        <taxon>Lentilactobacillus</taxon>
    </lineage>
</organism>
<evidence type="ECO:0000259" key="4">
    <source>
        <dbReference type="PROSITE" id="PS50949"/>
    </source>
</evidence>
<dbReference type="GO" id="GO:0003677">
    <property type="term" value="F:DNA binding"/>
    <property type="evidence" value="ECO:0007669"/>
    <property type="project" value="UniProtKB-KW"/>
</dbReference>
<sequence length="132" mass="14859">MINQIRRDEMFDFDFNSGEPIYRQVAEQIEEAIINGSFPEGTQIPSTTEISNQFHINPATVLKGMNMLVANGLIEKKRGVGMFVVQGAQETVKGARRATFFEKEIQTLVKQAKSLSISETELLKMISKGYEQ</sequence>
<dbReference type="Gene3D" id="1.10.10.10">
    <property type="entry name" value="Winged helix-like DNA-binding domain superfamily/Winged helix DNA-binding domain"/>
    <property type="match status" value="1"/>
</dbReference>
<dbReference type="STRING" id="1423802.FC56_GL000361"/>
<dbReference type="Pfam" id="PF00392">
    <property type="entry name" value="GntR"/>
    <property type="match status" value="1"/>
</dbReference>
<dbReference type="AlphaFoldDB" id="A0A0R2D0X3"/>
<gene>
    <name evidence="5" type="ORF">FC56_GL000361</name>
</gene>
<dbReference type="InterPro" id="IPR000524">
    <property type="entry name" value="Tscrpt_reg_HTH_GntR"/>
</dbReference>
<reference evidence="5 6" key="1">
    <citation type="journal article" date="2015" name="Genome Announc.">
        <title>Expanding the biotechnology potential of lactobacilli through comparative genomics of 213 strains and associated genera.</title>
        <authorList>
            <person name="Sun Z."/>
            <person name="Harris H.M."/>
            <person name="McCann A."/>
            <person name="Guo C."/>
            <person name="Argimon S."/>
            <person name="Zhang W."/>
            <person name="Yang X."/>
            <person name="Jeffery I.B."/>
            <person name="Cooney J.C."/>
            <person name="Kagawa T.F."/>
            <person name="Liu W."/>
            <person name="Song Y."/>
            <person name="Salvetti E."/>
            <person name="Wrobel A."/>
            <person name="Rasinkangas P."/>
            <person name="Parkhill J."/>
            <person name="Rea M.C."/>
            <person name="O'Sullivan O."/>
            <person name="Ritari J."/>
            <person name="Douillard F.P."/>
            <person name="Paul Ross R."/>
            <person name="Yang R."/>
            <person name="Briner A.E."/>
            <person name="Felis G.E."/>
            <person name="de Vos W.M."/>
            <person name="Barrangou R."/>
            <person name="Klaenhammer T.R."/>
            <person name="Caufield P.W."/>
            <person name="Cui Y."/>
            <person name="Zhang H."/>
            <person name="O'Toole P.W."/>
        </authorList>
    </citation>
    <scope>NUCLEOTIDE SEQUENCE [LARGE SCALE GENOMIC DNA]</scope>
    <source>
        <strain evidence="5 6">DSM 24302</strain>
    </source>
</reference>
<keyword evidence="1" id="KW-0805">Transcription regulation</keyword>
<dbReference type="PANTHER" id="PTHR38445:SF10">
    <property type="entry name" value="GNTR-FAMILY TRANSCRIPTIONAL REGULATOR"/>
    <property type="match status" value="1"/>
</dbReference>
<dbReference type="CDD" id="cd07377">
    <property type="entry name" value="WHTH_GntR"/>
    <property type="match status" value="1"/>
</dbReference>
<dbReference type="PROSITE" id="PS50949">
    <property type="entry name" value="HTH_GNTR"/>
    <property type="match status" value="1"/>
</dbReference>
<dbReference type="PANTHER" id="PTHR38445">
    <property type="entry name" value="HTH-TYPE TRANSCRIPTIONAL REPRESSOR YTRA"/>
    <property type="match status" value="1"/>
</dbReference>
<evidence type="ECO:0000313" key="5">
    <source>
        <dbReference type="EMBL" id="KRM93644.1"/>
    </source>
</evidence>
<dbReference type="InterPro" id="IPR036388">
    <property type="entry name" value="WH-like_DNA-bd_sf"/>
</dbReference>
<evidence type="ECO:0000256" key="2">
    <source>
        <dbReference type="ARBA" id="ARBA00023125"/>
    </source>
</evidence>
<dbReference type="GO" id="GO:0003700">
    <property type="term" value="F:DNA-binding transcription factor activity"/>
    <property type="evidence" value="ECO:0007669"/>
    <property type="project" value="InterPro"/>
</dbReference>
<comment type="caution">
    <text evidence="5">The sequence shown here is derived from an EMBL/GenBank/DDBJ whole genome shotgun (WGS) entry which is preliminary data.</text>
</comment>
<dbReference type="SUPFAM" id="SSF46785">
    <property type="entry name" value="Winged helix' DNA-binding domain"/>
    <property type="match status" value="1"/>
</dbReference>
<dbReference type="PATRIC" id="fig|1423802.4.peg.372"/>
<evidence type="ECO:0000256" key="3">
    <source>
        <dbReference type="ARBA" id="ARBA00023163"/>
    </source>
</evidence>
<feature type="domain" description="HTH gntR-type" evidence="4">
    <location>
        <begin position="19"/>
        <end position="87"/>
    </location>
</feature>
<proteinExistence type="predicted"/>
<keyword evidence="6" id="KW-1185">Reference proteome</keyword>
<dbReference type="SMART" id="SM00345">
    <property type="entry name" value="HTH_GNTR"/>
    <property type="match status" value="1"/>
</dbReference>
<evidence type="ECO:0000256" key="1">
    <source>
        <dbReference type="ARBA" id="ARBA00023015"/>
    </source>
</evidence>
<protein>
    <submittedName>
        <fullName evidence="5">GntR family transcriptional regulator</fullName>
    </submittedName>
</protein>
<dbReference type="InterPro" id="IPR036390">
    <property type="entry name" value="WH_DNA-bd_sf"/>
</dbReference>
<dbReference type="EMBL" id="AYZR01000008">
    <property type="protein sequence ID" value="KRM93644.1"/>
    <property type="molecule type" value="Genomic_DNA"/>
</dbReference>
<dbReference type="Gene3D" id="1.10.287.100">
    <property type="match status" value="1"/>
</dbReference>
<keyword evidence="2" id="KW-0238">DNA-binding</keyword>
<dbReference type="Proteomes" id="UP000051256">
    <property type="component" value="Unassembled WGS sequence"/>
</dbReference>
<name>A0A0R2D0X3_9LACO</name>